<dbReference type="OrthoDB" id="2415147at2759"/>
<evidence type="ECO:0000313" key="2">
    <source>
        <dbReference type="Proteomes" id="UP000266861"/>
    </source>
</evidence>
<evidence type="ECO:0000313" key="1">
    <source>
        <dbReference type="EMBL" id="RHZ49588.1"/>
    </source>
</evidence>
<dbReference type="AlphaFoldDB" id="A0A397GIS0"/>
<comment type="caution">
    <text evidence="1">The sequence shown here is derived from an EMBL/GenBank/DDBJ whole genome shotgun (WGS) entry which is preliminary data.</text>
</comment>
<reference evidence="1 2" key="1">
    <citation type="submission" date="2018-08" db="EMBL/GenBank/DDBJ databases">
        <title>Genome and evolution of the arbuscular mycorrhizal fungus Diversispora epigaea (formerly Glomus versiforme) and its bacterial endosymbionts.</title>
        <authorList>
            <person name="Sun X."/>
            <person name="Fei Z."/>
            <person name="Harrison M."/>
        </authorList>
    </citation>
    <scope>NUCLEOTIDE SEQUENCE [LARGE SCALE GENOMIC DNA]</scope>
    <source>
        <strain evidence="1 2">IT104</strain>
    </source>
</reference>
<dbReference type="Proteomes" id="UP000266861">
    <property type="component" value="Unassembled WGS sequence"/>
</dbReference>
<sequence>MSSSTDLTNNKVGEKILSETEVSVVPERAELKNQVSTTPKARPSISILPSNPEEKRKHVIQMALEKVTNLSLNYSTKNIDYFDCSTTCPICNEDHKKENIRNYVEGEWGSGEYCDEETYCLKCWGNKYQNSIQIVSIKVPISKEVIRSIWH</sequence>
<dbReference type="EMBL" id="PQFF01000448">
    <property type="protein sequence ID" value="RHZ49588.1"/>
    <property type="molecule type" value="Genomic_DNA"/>
</dbReference>
<proteinExistence type="predicted"/>
<gene>
    <name evidence="1" type="ORF">Glove_519g36</name>
</gene>
<name>A0A397GIS0_9GLOM</name>
<protein>
    <submittedName>
        <fullName evidence="1">Uncharacterized protein</fullName>
    </submittedName>
</protein>
<accession>A0A397GIS0</accession>
<organism evidence="1 2">
    <name type="scientific">Diversispora epigaea</name>
    <dbReference type="NCBI Taxonomy" id="1348612"/>
    <lineage>
        <taxon>Eukaryota</taxon>
        <taxon>Fungi</taxon>
        <taxon>Fungi incertae sedis</taxon>
        <taxon>Mucoromycota</taxon>
        <taxon>Glomeromycotina</taxon>
        <taxon>Glomeromycetes</taxon>
        <taxon>Diversisporales</taxon>
        <taxon>Diversisporaceae</taxon>
        <taxon>Diversispora</taxon>
    </lineage>
</organism>
<keyword evidence="2" id="KW-1185">Reference proteome</keyword>